<feature type="region of interest" description="Disordered" evidence="1">
    <location>
        <begin position="103"/>
        <end position="183"/>
    </location>
</feature>
<name>A0ABR3GAN3_9PEZI</name>
<feature type="compositionally biased region" description="Polar residues" evidence="1">
    <location>
        <begin position="128"/>
        <end position="140"/>
    </location>
</feature>
<organism evidence="2 3">
    <name type="scientific">Discina gigas</name>
    <dbReference type="NCBI Taxonomy" id="1032678"/>
    <lineage>
        <taxon>Eukaryota</taxon>
        <taxon>Fungi</taxon>
        <taxon>Dikarya</taxon>
        <taxon>Ascomycota</taxon>
        <taxon>Pezizomycotina</taxon>
        <taxon>Pezizomycetes</taxon>
        <taxon>Pezizales</taxon>
        <taxon>Discinaceae</taxon>
        <taxon>Discina</taxon>
    </lineage>
</organism>
<feature type="compositionally biased region" description="Basic residues" evidence="1">
    <location>
        <begin position="143"/>
        <end position="152"/>
    </location>
</feature>
<feature type="compositionally biased region" description="Polar residues" evidence="1">
    <location>
        <begin position="232"/>
        <end position="252"/>
    </location>
</feature>
<evidence type="ECO:0000313" key="3">
    <source>
        <dbReference type="Proteomes" id="UP001447188"/>
    </source>
</evidence>
<accession>A0ABR3GAN3</accession>
<feature type="compositionally biased region" description="Basic and acidic residues" evidence="1">
    <location>
        <begin position="104"/>
        <end position="119"/>
    </location>
</feature>
<comment type="caution">
    <text evidence="2">The sequence shown here is derived from an EMBL/GenBank/DDBJ whole genome shotgun (WGS) entry which is preliminary data.</text>
</comment>
<protein>
    <submittedName>
        <fullName evidence="2">Uncharacterized protein</fullName>
    </submittedName>
</protein>
<reference evidence="2 3" key="1">
    <citation type="submission" date="2024-02" db="EMBL/GenBank/DDBJ databases">
        <title>Discinaceae phylogenomics.</title>
        <authorList>
            <person name="Dirks A.C."/>
            <person name="James T.Y."/>
        </authorList>
    </citation>
    <scope>NUCLEOTIDE SEQUENCE [LARGE SCALE GENOMIC DNA]</scope>
    <source>
        <strain evidence="2 3">ACD0624</strain>
    </source>
</reference>
<evidence type="ECO:0000256" key="1">
    <source>
        <dbReference type="SAM" id="MobiDB-lite"/>
    </source>
</evidence>
<dbReference type="Proteomes" id="UP001447188">
    <property type="component" value="Unassembled WGS sequence"/>
</dbReference>
<proteinExistence type="predicted"/>
<gene>
    <name evidence="2" type="ORF">Q9L58_008258</name>
</gene>
<evidence type="ECO:0000313" key="2">
    <source>
        <dbReference type="EMBL" id="KAL0632830.1"/>
    </source>
</evidence>
<feature type="region of interest" description="Disordered" evidence="1">
    <location>
        <begin position="232"/>
        <end position="265"/>
    </location>
</feature>
<keyword evidence="3" id="KW-1185">Reference proteome</keyword>
<dbReference type="EMBL" id="JBBBZM010000148">
    <property type="protein sequence ID" value="KAL0632830.1"/>
    <property type="molecule type" value="Genomic_DNA"/>
</dbReference>
<sequence>MDYREQILENCRWLFGQEVQIVLFRQPEQPYNTYAIVLPKSCTARTLANLDFNEHVLISAKNGSGAAVALDHLRWDVEKRISEILQVGSDGLFQVNKLAIPAKSSKDDDGTTAKPEEAYGPKVRRTKINTGQESDSQPAITVQKRKKRKGKKERVGEHKPGYSSSSSGDHVIGYASGAEPSDDYSPHCIKEPEEIDTEPPLLSTGVLDGGEGSQIENQSVNHIVPFKVEQNTSTTYSKTDPASNRSVSNDMPTTPIPEPGSFPNSDRKLIREEINLALRGILSDMMMQVTLQSEETHR</sequence>